<dbReference type="Gene3D" id="2.60.40.10">
    <property type="entry name" value="Immunoglobulins"/>
    <property type="match status" value="1"/>
</dbReference>
<accession>A0A939G5U9</accession>
<protein>
    <submittedName>
        <fullName evidence="7">Cellulase family glycosylhydrolase</fullName>
    </submittedName>
</protein>
<dbReference type="NCBIfam" id="TIGR04183">
    <property type="entry name" value="Por_Secre_tail"/>
    <property type="match status" value="1"/>
</dbReference>
<dbReference type="PROSITE" id="PS00659">
    <property type="entry name" value="GLYCOSYL_HYDROL_F5"/>
    <property type="match status" value="1"/>
</dbReference>
<feature type="signal peptide" evidence="4">
    <location>
        <begin position="1"/>
        <end position="24"/>
    </location>
</feature>
<dbReference type="GO" id="GO:0004553">
    <property type="term" value="F:hydrolase activity, hydrolyzing O-glycosyl compounds"/>
    <property type="evidence" value="ECO:0007669"/>
    <property type="project" value="InterPro"/>
</dbReference>
<dbReference type="InterPro" id="IPR035986">
    <property type="entry name" value="PKD_dom_sf"/>
</dbReference>
<feature type="domain" description="Glycoside hydrolase family 5" evidence="5">
    <location>
        <begin position="44"/>
        <end position="293"/>
    </location>
</feature>
<organism evidence="7 8">
    <name type="scientific">Fibrella aquatilis</name>
    <dbReference type="NCBI Taxonomy" id="2817059"/>
    <lineage>
        <taxon>Bacteria</taxon>
        <taxon>Pseudomonadati</taxon>
        <taxon>Bacteroidota</taxon>
        <taxon>Cytophagia</taxon>
        <taxon>Cytophagales</taxon>
        <taxon>Spirosomataceae</taxon>
        <taxon>Fibrella</taxon>
    </lineage>
</organism>
<dbReference type="Gene3D" id="3.20.20.80">
    <property type="entry name" value="Glycosidases"/>
    <property type="match status" value="1"/>
</dbReference>
<evidence type="ECO:0000259" key="6">
    <source>
        <dbReference type="Pfam" id="PF18962"/>
    </source>
</evidence>
<feature type="chain" id="PRO_5037726895" evidence="4">
    <location>
        <begin position="25"/>
        <end position="617"/>
    </location>
</feature>
<dbReference type="RefSeq" id="WP_207334561.1">
    <property type="nucleotide sequence ID" value="NZ_JAFMYU010000004.1"/>
</dbReference>
<dbReference type="PANTHER" id="PTHR34142:SF1">
    <property type="entry name" value="GLYCOSIDE HYDROLASE FAMILY 5 DOMAIN-CONTAINING PROTEIN"/>
    <property type="match status" value="1"/>
</dbReference>
<keyword evidence="8" id="KW-1185">Reference proteome</keyword>
<dbReference type="Proteomes" id="UP000664795">
    <property type="component" value="Unassembled WGS sequence"/>
</dbReference>
<dbReference type="SUPFAM" id="SSF51445">
    <property type="entry name" value="(Trans)glycosidases"/>
    <property type="match status" value="1"/>
</dbReference>
<dbReference type="InterPro" id="IPR018087">
    <property type="entry name" value="Glyco_hydro_5_CS"/>
</dbReference>
<evidence type="ECO:0000313" key="7">
    <source>
        <dbReference type="EMBL" id="MBO0930591.1"/>
    </source>
</evidence>
<gene>
    <name evidence="7" type="ORF">J2I48_06275</name>
</gene>
<reference evidence="7 8" key="1">
    <citation type="submission" date="2021-03" db="EMBL/GenBank/DDBJ databases">
        <title>Fibrella sp. HMF5036 genome sequencing and assembly.</title>
        <authorList>
            <person name="Kang H."/>
            <person name="Kim H."/>
            <person name="Bae S."/>
            <person name="Joh K."/>
        </authorList>
    </citation>
    <scope>NUCLEOTIDE SEQUENCE [LARGE SCALE GENOMIC DNA]</scope>
    <source>
        <strain evidence="7 8">HMF5036</strain>
    </source>
</reference>
<evidence type="ECO:0000256" key="2">
    <source>
        <dbReference type="ARBA" id="ARBA00023295"/>
    </source>
</evidence>
<dbReference type="GO" id="GO:0000272">
    <property type="term" value="P:polysaccharide catabolic process"/>
    <property type="evidence" value="ECO:0007669"/>
    <property type="project" value="InterPro"/>
</dbReference>
<evidence type="ECO:0000313" key="8">
    <source>
        <dbReference type="Proteomes" id="UP000664795"/>
    </source>
</evidence>
<dbReference type="PANTHER" id="PTHR34142">
    <property type="entry name" value="ENDO-BETA-1,4-GLUCANASE A"/>
    <property type="match status" value="1"/>
</dbReference>
<proteinExistence type="inferred from homology"/>
<comment type="similarity">
    <text evidence="3">Belongs to the glycosyl hydrolase 5 (cellulase A) family.</text>
</comment>
<sequence length="617" mass="65806">MIRFTTRFSLISALFLSVFSGLMAQSPTPVAANGQLKVLNRQLCNAAGNPVQLRGMSSHGLQWFGNCYSQASVQALATQWGADVFRAAMYVDEGGYLSNKTGIQAQVDQLVDWTGQAGIYCIIDWHVLNPGDPNVHLSDAKAFFGANAQKHAGKKHVIYEICNEPNGVDWNTVKAYADQVIPVIRQYDSQAIILVGTPTWSGTPGDVRANPLTGANAANVLYTFHFYAGSHYTQAYMDDVMKTLPIFVSEWGTSNYSGNGGNDYTNAQKWLDLFAGQNTSGQKVSWCNWSFADKAESSAALNPGACGNGGWNNTSESGTWVKNHLLSPADSWATTTPPPPGNQAPTVALSSPANNATFTAPATVALTANAADADGTVAKVEFFSGATKLGESLATPYAYNWTNVTAGTYALTAKATDNKGATTTSATVTITIKSGSTPPPPPPTGDLLGADCARINDIKSYTLSAAKMTNATAFSWWVNGSTQSITPTQPGRATINFGPSFTGGQVCVGVNYSVSPWYQQICKSVTVCAPGARIAAAETADNVVYPNPTRDQFSFTTERSVQAMTVVDLTGKTHLRLGTAKADQTITFGETLPSGVYVLRIQYDTQRQRTVKLLKSE</sequence>
<dbReference type="SUPFAM" id="SSF49299">
    <property type="entry name" value="PKD domain"/>
    <property type="match status" value="1"/>
</dbReference>
<evidence type="ECO:0000256" key="4">
    <source>
        <dbReference type="SAM" id="SignalP"/>
    </source>
</evidence>
<dbReference type="Pfam" id="PF17957">
    <property type="entry name" value="Big_7"/>
    <property type="match status" value="1"/>
</dbReference>
<evidence type="ECO:0000256" key="3">
    <source>
        <dbReference type="RuleBase" id="RU361153"/>
    </source>
</evidence>
<keyword evidence="1 3" id="KW-0378">Hydrolase</keyword>
<evidence type="ECO:0000259" key="5">
    <source>
        <dbReference type="Pfam" id="PF00150"/>
    </source>
</evidence>
<dbReference type="InterPro" id="IPR013783">
    <property type="entry name" value="Ig-like_fold"/>
</dbReference>
<keyword evidence="2 3" id="KW-0326">Glycosidase</keyword>
<dbReference type="Pfam" id="PF18962">
    <property type="entry name" value="Por_Secre_tail"/>
    <property type="match status" value="1"/>
</dbReference>
<dbReference type="InterPro" id="IPR001547">
    <property type="entry name" value="Glyco_hydro_5"/>
</dbReference>
<feature type="domain" description="Secretion system C-terminal sorting" evidence="6">
    <location>
        <begin position="544"/>
        <end position="608"/>
    </location>
</feature>
<comment type="caution">
    <text evidence="7">The sequence shown here is derived from an EMBL/GenBank/DDBJ whole genome shotgun (WGS) entry which is preliminary data.</text>
</comment>
<dbReference type="InterPro" id="IPR026444">
    <property type="entry name" value="Secre_tail"/>
</dbReference>
<dbReference type="AlphaFoldDB" id="A0A939G5U9"/>
<dbReference type="Pfam" id="PF00150">
    <property type="entry name" value="Cellulase"/>
    <property type="match status" value="1"/>
</dbReference>
<dbReference type="InterPro" id="IPR017853">
    <property type="entry name" value="GH"/>
</dbReference>
<keyword evidence="4" id="KW-0732">Signal</keyword>
<evidence type="ECO:0000256" key="1">
    <source>
        <dbReference type="ARBA" id="ARBA00022801"/>
    </source>
</evidence>
<name>A0A939G5U9_9BACT</name>
<dbReference type="EMBL" id="JAFMYU010000004">
    <property type="protein sequence ID" value="MBO0930591.1"/>
    <property type="molecule type" value="Genomic_DNA"/>
</dbReference>